<dbReference type="Pfam" id="PF13416">
    <property type="entry name" value="SBP_bac_8"/>
    <property type="match status" value="1"/>
</dbReference>
<dbReference type="GO" id="GO:0042956">
    <property type="term" value="P:maltodextrin transmembrane transport"/>
    <property type="evidence" value="ECO:0007669"/>
    <property type="project" value="TreeGrafter"/>
</dbReference>
<keyword evidence="2" id="KW-0813">Transport</keyword>
<keyword evidence="7" id="KW-1185">Reference proteome</keyword>
<feature type="chain" id="PRO_5010227936" evidence="5">
    <location>
        <begin position="23"/>
        <end position="461"/>
    </location>
</feature>
<evidence type="ECO:0000256" key="4">
    <source>
        <dbReference type="SAM" id="MobiDB-lite"/>
    </source>
</evidence>
<protein>
    <submittedName>
        <fullName evidence="6">Carbohydrate ABC transporter substrate-binding protein, CUT1 family</fullName>
    </submittedName>
</protein>
<keyword evidence="3 5" id="KW-0732">Signal</keyword>
<dbReference type="AlphaFoldDB" id="A0A1I5RYK3"/>
<dbReference type="EMBL" id="FOXO01000005">
    <property type="protein sequence ID" value="SFP63534.1"/>
    <property type="molecule type" value="Genomic_DNA"/>
</dbReference>
<dbReference type="InterPro" id="IPR006059">
    <property type="entry name" value="SBP"/>
</dbReference>
<feature type="region of interest" description="Disordered" evidence="4">
    <location>
        <begin position="24"/>
        <end position="55"/>
    </location>
</feature>
<dbReference type="PROSITE" id="PS51257">
    <property type="entry name" value="PROKAR_LIPOPROTEIN"/>
    <property type="match status" value="1"/>
</dbReference>
<dbReference type="GO" id="GO:0015768">
    <property type="term" value="P:maltose transport"/>
    <property type="evidence" value="ECO:0007669"/>
    <property type="project" value="TreeGrafter"/>
</dbReference>
<feature type="signal peptide" evidence="5">
    <location>
        <begin position="1"/>
        <end position="22"/>
    </location>
</feature>
<feature type="compositionally biased region" description="Polar residues" evidence="4">
    <location>
        <begin position="30"/>
        <end position="55"/>
    </location>
</feature>
<sequence length="461" mass="50367">MKKKIVSILMASILATMGTACGTGTPAATDESQNTSTTSQVTAANDAATQSSENVDQSPVTLRFMWWGGDERAEATIAVINKFQEKYPYITIEPEYGSSDGYQEKLTAQLSAGTEADIIQMGVGWMPGFVSSGADYFEDFNDYSDVIDLSNFEAEFLENNGYFDGHQYGLPTGLAGTALIYNSDAANELGIAEDMAGDLDWNKIVEIGKKVHEADSNKYLLTIDSTMMTTAVLRPYLLQLTGNTFFIDETCEMGFTRDQLVETLSYIKSLYDNGVIASASSTESYNESLQTDPNWINGSYLGMFCYTSTAEPAVKASGLNYAAANLPVMEGAKDDGFYCNCPQYLVVSKKSEHVKEAMMFLDYFYNDEEAAAILGTVRSVPPTSVGQKVCAENGLLDGIAKETVDVCQKYNGTYEMGLSTEEEPMAIMSDMIMQVAYGEKTPEKAADDAIILFQNYLDSKK</sequence>
<evidence type="ECO:0000256" key="3">
    <source>
        <dbReference type="ARBA" id="ARBA00022729"/>
    </source>
</evidence>
<accession>A0A1I5RYK3</accession>
<comment type="similarity">
    <text evidence="1">Belongs to the bacterial solute-binding protein 1 family.</text>
</comment>
<dbReference type="Gene3D" id="3.40.190.10">
    <property type="entry name" value="Periplasmic binding protein-like II"/>
    <property type="match status" value="2"/>
</dbReference>
<organism evidence="6 7">
    <name type="scientific">Butyrivibrio proteoclasticus</name>
    <dbReference type="NCBI Taxonomy" id="43305"/>
    <lineage>
        <taxon>Bacteria</taxon>
        <taxon>Bacillati</taxon>
        <taxon>Bacillota</taxon>
        <taxon>Clostridia</taxon>
        <taxon>Lachnospirales</taxon>
        <taxon>Lachnospiraceae</taxon>
        <taxon>Butyrivibrio</taxon>
    </lineage>
</organism>
<evidence type="ECO:0000256" key="5">
    <source>
        <dbReference type="SAM" id="SignalP"/>
    </source>
</evidence>
<dbReference type="SUPFAM" id="SSF53850">
    <property type="entry name" value="Periplasmic binding protein-like II"/>
    <property type="match status" value="1"/>
</dbReference>
<reference evidence="7" key="1">
    <citation type="submission" date="2016-10" db="EMBL/GenBank/DDBJ databases">
        <authorList>
            <person name="Varghese N."/>
            <person name="Submissions S."/>
        </authorList>
    </citation>
    <scope>NUCLEOTIDE SEQUENCE [LARGE SCALE GENOMIC DNA]</scope>
    <source>
        <strain evidence="7">P18</strain>
    </source>
</reference>
<gene>
    <name evidence="6" type="ORF">SAMN04487928_10528</name>
</gene>
<dbReference type="PANTHER" id="PTHR30061:SF50">
    <property type="entry name" value="MALTOSE_MALTODEXTRIN-BINDING PERIPLASMIC PROTEIN"/>
    <property type="match status" value="1"/>
</dbReference>
<evidence type="ECO:0000256" key="2">
    <source>
        <dbReference type="ARBA" id="ARBA00022448"/>
    </source>
</evidence>
<name>A0A1I5RYK3_9FIRM</name>
<dbReference type="GO" id="GO:0055052">
    <property type="term" value="C:ATP-binding cassette (ABC) transporter complex, substrate-binding subunit-containing"/>
    <property type="evidence" value="ECO:0007669"/>
    <property type="project" value="TreeGrafter"/>
</dbReference>
<evidence type="ECO:0000313" key="7">
    <source>
        <dbReference type="Proteomes" id="UP000182624"/>
    </source>
</evidence>
<dbReference type="GO" id="GO:1901982">
    <property type="term" value="F:maltose binding"/>
    <property type="evidence" value="ECO:0007669"/>
    <property type="project" value="TreeGrafter"/>
</dbReference>
<dbReference type="RefSeq" id="WP_074884900.1">
    <property type="nucleotide sequence ID" value="NZ_FOXO01000005.1"/>
</dbReference>
<evidence type="ECO:0000256" key="1">
    <source>
        <dbReference type="ARBA" id="ARBA00008520"/>
    </source>
</evidence>
<proteinExistence type="inferred from homology"/>
<evidence type="ECO:0000313" key="6">
    <source>
        <dbReference type="EMBL" id="SFP63534.1"/>
    </source>
</evidence>
<dbReference type="Proteomes" id="UP000182624">
    <property type="component" value="Unassembled WGS sequence"/>
</dbReference>
<dbReference type="PANTHER" id="PTHR30061">
    <property type="entry name" value="MALTOSE-BINDING PERIPLASMIC PROTEIN"/>
    <property type="match status" value="1"/>
</dbReference>